<evidence type="ECO:0000256" key="1">
    <source>
        <dbReference type="ARBA" id="ARBA00000085"/>
    </source>
</evidence>
<dbReference type="EC" id="2.7.13.3" evidence="3"/>
<keyword evidence="12" id="KW-0902">Two-component regulatory system</keyword>
<keyword evidence="9 16" id="KW-0418">Kinase</keyword>
<evidence type="ECO:0000256" key="8">
    <source>
        <dbReference type="ARBA" id="ARBA00022741"/>
    </source>
</evidence>
<evidence type="ECO:0000256" key="12">
    <source>
        <dbReference type="ARBA" id="ARBA00023012"/>
    </source>
</evidence>
<accession>I3E6Q1</accession>
<proteinExistence type="predicted"/>
<dbReference type="AlphaFoldDB" id="I3E6Q1"/>
<dbReference type="GO" id="GO:0000155">
    <property type="term" value="F:phosphorelay sensor kinase activity"/>
    <property type="evidence" value="ECO:0007669"/>
    <property type="project" value="InterPro"/>
</dbReference>
<keyword evidence="11 14" id="KW-1133">Transmembrane helix</keyword>
<keyword evidence="6" id="KW-0808">Transferase</keyword>
<protein>
    <recommendedName>
        <fullName evidence="3">histidine kinase</fullName>
        <ecNumber evidence="3">2.7.13.3</ecNumber>
    </recommendedName>
</protein>
<evidence type="ECO:0000256" key="2">
    <source>
        <dbReference type="ARBA" id="ARBA00004651"/>
    </source>
</evidence>
<dbReference type="CDD" id="cd00075">
    <property type="entry name" value="HATPase"/>
    <property type="match status" value="1"/>
</dbReference>
<evidence type="ECO:0000256" key="7">
    <source>
        <dbReference type="ARBA" id="ARBA00022692"/>
    </source>
</evidence>
<dbReference type="SMART" id="SM00387">
    <property type="entry name" value="HATPase_c"/>
    <property type="match status" value="1"/>
</dbReference>
<evidence type="ECO:0000256" key="11">
    <source>
        <dbReference type="ARBA" id="ARBA00022989"/>
    </source>
</evidence>
<keyword evidence="10" id="KW-0067">ATP-binding</keyword>
<dbReference type="Proteomes" id="UP000010523">
    <property type="component" value="Unassembled WGS sequence"/>
</dbReference>
<dbReference type="CDD" id="cd00082">
    <property type="entry name" value="HisKA"/>
    <property type="match status" value="1"/>
</dbReference>
<dbReference type="PATRIC" id="fig|997296.3.peg.985"/>
<name>I3E6Q1_BACMT</name>
<organism evidence="16 17">
    <name type="scientific">Bacillus methanolicus PB1</name>
    <dbReference type="NCBI Taxonomy" id="997296"/>
    <lineage>
        <taxon>Bacteria</taxon>
        <taxon>Bacillati</taxon>
        <taxon>Bacillota</taxon>
        <taxon>Bacilli</taxon>
        <taxon>Bacillales</taxon>
        <taxon>Bacillaceae</taxon>
        <taxon>Bacillus</taxon>
    </lineage>
</organism>
<dbReference type="OrthoDB" id="368131at2"/>
<keyword evidence="4" id="KW-1003">Cell membrane</keyword>
<dbReference type="InterPro" id="IPR036890">
    <property type="entry name" value="HATPase_C_sf"/>
</dbReference>
<keyword evidence="8" id="KW-0547">Nucleotide-binding</keyword>
<dbReference type="PROSITE" id="PS50109">
    <property type="entry name" value="HIS_KIN"/>
    <property type="match status" value="1"/>
</dbReference>
<dbReference type="InterPro" id="IPR003594">
    <property type="entry name" value="HATPase_dom"/>
</dbReference>
<evidence type="ECO:0000313" key="16">
    <source>
        <dbReference type="EMBL" id="EIJ82172.1"/>
    </source>
</evidence>
<dbReference type="InterPro" id="IPR005467">
    <property type="entry name" value="His_kinase_dom"/>
</dbReference>
<dbReference type="InterPro" id="IPR036097">
    <property type="entry name" value="HisK_dim/P_sf"/>
</dbReference>
<dbReference type="GO" id="GO:0005886">
    <property type="term" value="C:plasma membrane"/>
    <property type="evidence" value="ECO:0007669"/>
    <property type="project" value="UniProtKB-SubCell"/>
</dbReference>
<evidence type="ECO:0000256" key="6">
    <source>
        <dbReference type="ARBA" id="ARBA00022679"/>
    </source>
</evidence>
<evidence type="ECO:0000256" key="3">
    <source>
        <dbReference type="ARBA" id="ARBA00012438"/>
    </source>
</evidence>
<dbReference type="GO" id="GO:0005524">
    <property type="term" value="F:ATP binding"/>
    <property type="evidence" value="ECO:0007669"/>
    <property type="project" value="UniProtKB-KW"/>
</dbReference>
<reference evidence="16 17" key="1">
    <citation type="journal article" date="2012" name="Appl. Environ. Microbiol.">
        <title>Genome Sequence of Thermotolerant Bacillus methanolicus: Features and Regulation Related to Methylotrophy and Production of L-Lysine and L-Glutamate from Methanol.</title>
        <authorList>
            <person name="Heggeset T.M."/>
            <person name="Krog A."/>
            <person name="Balzer S."/>
            <person name="Wentzel A."/>
            <person name="Ellingsen T.E."/>
            <person name="Brautaset T."/>
        </authorList>
    </citation>
    <scope>NUCLEOTIDE SEQUENCE [LARGE SCALE GENOMIC DNA]</scope>
    <source>
        <strain evidence="16 17">PB1</strain>
    </source>
</reference>
<dbReference type="Gene3D" id="3.30.565.10">
    <property type="entry name" value="Histidine kinase-like ATPase, C-terminal domain"/>
    <property type="match status" value="1"/>
</dbReference>
<dbReference type="Pfam" id="PF02518">
    <property type="entry name" value="HATPase_c"/>
    <property type="match status" value="1"/>
</dbReference>
<comment type="catalytic activity">
    <reaction evidence="1">
        <text>ATP + protein L-histidine = ADP + protein N-phospho-L-histidine.</text>
        <dbReference type="EC" id="2.7.13.3"/>
    </reaction>
</comment>
<dbReference type="RefSeq" id="WP_003350972.1">
    <property type="nucleotide sequence ID" value="NZ_AFEU01000001.1"/>
</dbReference>
<dbReference type="Gene3D" id="1.10.287.130">
    <property type="match status" value="1"/>
</dbReference>
<dbReference type="InterPro" id="IPR003661">
    <property type="entry name" value="HisK_dim/P_dom"/>
</dbReference>
<evidence type="ECO:0000256" key="10">
    <source>
        <dbReference type="ARBA" id="ARBA00022840"/>
    </source>
</evidence>
<comment type="subcellular location">
    <subcellularLocation>
        <location evidence="2">Cell membrane</location>
        <topology evidence="2">Multi-pass membrane protein</topology>
    </subcellularLocation>
</comment>
<feature type="domain" description="Histidine kinase" evidence="15">
    <location>
        <begin position="253"/>
        <end position="470"/>
    </location>
</feature>
<evidence type="ECO:0000256" key="13">
    <source>
        <dbReference type="ARBA" id="ARBA00023136"/>
    </source>
</evidence>
<sequence length="478" mass="54511">MKWKITSRFLAAIIITINISLFCIMFLNIMIFYKGPKDPEKLLSVNASSITLEYGENIEYRDGKIYIPEDKLRELGSYQSWIQVLDENGNEIFQKNKPAHAPNHYTPGKLIFYHKYSGAIKGYTIFVGILDIDGRNLSYIMGFPVETVAKSSFYFSPKTIIRDMFLFFAGTTVVIILISSVVGYLFSAQLAKPILKVISGIQALAEGKYVKKEAPKGIYKDVHKSLNHLSDTLEQNEMERRRTEKMREEWITNITHDLKTPLASIKGYSEVLVDPKYDLAKEERTKYASIILSKSKYMENLVEDLKLTYQLKNELIPLNRSRENIVEVVRDTIIDILNHPQYEEAPISFEAGAEEIMFFGDQMLLKRAISNLIYNALVHNPKGTEIKVRVKKDEQIFLEIEDNGKGIESVELDRLFDRYYRGTNTGEAHKGSGLGLAIAKQIIEMHGGDIHVESKLNYGTKVTVIWGSDPQCINALTH</sequence>
<dbReference type="PRINTS" id="PR00344">
    <property type="entry name" value="BCTRLSENSOR"/>
</dbReference>
<keyword evidence="7 14" id="KW-0812">Transmembrane</keyword>
<evidence type="ECO:0000256" key="4">
    <source>
        <dbReference type="ARBA" id="ARBA00022475"/>
    </source>
</evidence>
<dbReference type="STRING" id="997296.PB1_04530"/>
<dbReference type="SMART" id="SM00388">
    <property type="entry name" value="HisKA"/>
    <property type="match status" value="1"/>
</dbReference>
<dbReference type="InterPro" id="IPR050398">
    <property type="entry name" value="HssS/ArlS-like"/>
</dbReference>
<dbReference type="PANTHER" id="PTHR45528:SF1">
    <property type="entry name" value="SENSOR HISTIDINE KINASE CPXA"/>
    <property type="match status" value="1"/>
</dbReference>
<keyword evidence="5" id="KW-0597">Phosphoprotein</keyword>
<dbReference type="PANTHER" id="PTHR45528">
    <property type="entry name" value="SENSOR HISTIDINE KINASE CPXA"/>
    <property type="match status" value="1"/>
</dbReference>
<keyword evidence="13 14" id="KW-0472">Membrane</keyword>
<dbReference type="SUPFAM" id="SSF47384">
    <property type="entry name" value="Homodimeric domain of signal transducing histidine kinase"/>
    <property type="match status" value="1"/>
</dbReference>
<evidence type="ECO:0000256" key="14">
    <source>
        <dbReference type="SAM" id="Phobius"/>
    </source>
</evidence>
<feature type="transmembrane region" description="Helical" evidence="14">
    <location>
        <begin position="9"/>
        <end position="33"/>
    </location>
</feature>
<gene>
    <name evidence="16" type="ORF">PB1_04530</name>
</gene>
<evidence type="ECO:0000259" key="15">
    <source>
        <dbReference type="PROSITE" id="PS50109"/>
    </source>
</evidence>
<comment type="caution">
    <text evidence="16">The sequence shown here is derived from an EMBL/GenBank/DDBJ whole genome shotgun (WGS) entry which is preliminary data.</text>
</comment>
<evidence type="ECO:0000313" key="17">
    <source>
        <dbReference type="Proteomes" id="UP000010523"/>
    </source>
</evidence>
<dbReference type="EMBL" id="AFEU01000001">
    <property type="protein sequence ID" value="EIJ82172.1"/>
    <property type="molecule type" value="Genomic_DNA"/>
</dbReference>
<evidence type="ECO:0000256" key="5">
    <source>
        <dbReference type="ARBA" id="ARBA00022553"/>
    </source>
</evidence>
<evidence type="ECO:0000256" key="9">
    <source>
        <dbReference type="ARBA" id="ARBA00022777"/>
    </source>
</evidence>
<dbReference type="eggNOG" id="COG2205">
    <property type="taxonomic scope" value="Bacteria"/>
</dbReference>
<feature type="transmembrane region" description="Helical" evidence="14">
    <location>
        <begin position="164"/>
        <end position="186"/>
    </location>
</feature>
<dbReference type="InterPro" id="IPR004358">
    <property type="entry name" value="Sig_transdc_His_kin-like_C"/>
</dbReference>
<dbReference type="Pfam" id="PF00512">
    <property type="entry name" value="HisKA"/>
    <property type="match status" value="1"/>
</dbReference>
<dbReference type="SUPFAM" id="SSF55874">
    <property type="entry name" value="ATPase domain of HSP90 chaperone/DNA topoisomerase II/histidine kinase"/>
    <property type="match status" value="1"/>
</dbReference>
<keyword evidence="17" id="KW-1185">Reference proteome</keyword>